<dbReference type="CDD" id="cd19071">
    <property type="entry name" value="AKR_AKR1-5-like"/>
    <property type="match status" value="1"/>
</dbReference>
<organism evidence="2 3">
    <name type="scientific">Tahibacter harae</name>
    <dbReference type="NCBI Taxonomy" id="2963937"/>
    <lineage>
        <taxon>Bacteria</taxon>
        <taxon>Pseudomonadati</taxon>
        <taxon>Pseudomonadota</taxon>
        <taxon>Gammaproteobacteria</taxon>
        <taxon>Lysobacterales</taxon>
        <taxon>Rhodanobacteraceae</taxon>
        <taxon>Tahibacter</taxon>
    </lineage>
</organism>
<dbReference type="PANTHER" id="PTHR43827">
    <property type="entry name" value="2,5-DIKETO-D-GLUCONIC ACID REDUCTASE"/>
    <property type="match status" value="1"/>
</dbReference>
<keyword evidence="3" id="KW-1185">Reference proteome</keyword>
<dbReference type="SUPFAM" id="SSF51430">
    <property type="entry name" value="NAD(P)-linked oxidoreductase"/>
    <property type="match status" value="1"/>
</dbReference>
<feature type="domain" description="NADP-dependent oxidoreductase" evidence="1">
    <location>
        <begin position="24"/>
        <end position="277"/>
    </location>
</feature>
<sequence length="278" mass="30791">MQAERHILTRSGLRVPRILYGTAWKKAQTARWVREALDAGFDGIDTACQPRHYDEAGVGTGLRASRRARGELYLQTKFTPLAGQDPARLPYDAGASIAQQVRQSFAQSLHNLGSPYLDCLLLHSPLQDQRQMRECWQALEALADSGQVGQLGISNCYEPDALRRLDREARIKPAVVQNRFYAATGYDSEIRAYCRGEGIVYQSFWTLSANPQLLADPAVTGPARSLDRTPAQILFRYLLQQDVVPLTGTTSLPHMQQSLAIFDFALTDAEAGAITALL</sequence>
<gene>
    <name evidence="2" type="ORF">NM961_15590</name>
</gene>
<reference evidence="2" key="1">
    <citation type="submission" date="2022-07" db="EMBL/GenBank/DDBJ databases">
        <title>Tahibacter sp., a new gammaproteobacterium isolated from the silt sample collected at pig farm.</title>
        <authorList>
            <person name="Chen H."/>
        </authorList>
    </citation>
    <scope>NUCLEOTIDE SEQUENCE</scope>
    <source>
        <strain evidence="2">P2K</strain>
    </source>
</reference>
<evidence type="ECO:0000259" key="1">
    <source>
        <dbReference type="Pfam" id="PF00248"/>
    </source>
</evidence>
<dbReference type="Proteomes" id="UP001165498">
    <property type="component" value="Unassembled WGS sequence"/>
</dbReference>
<protein>
    <submittedName>
        <fullName evidence="2">Aldo/keto reductase</fullName>
    </submittedName>
</protein>
<accession>A0ABT1QV27</accession>
<comment type="caution">
    <text evidence="2">The sequence shown here is derived from an EMBL/GenBank/DDBJ whole genome shotgun (WGS) entry which is preliminary data.</text>
</comment>
<dbReference type="PRINTS" id="PR00069">
    <property type="entry name" value="ALDKETRDTASE"/>
</dbReference>
<evidence type="ECO:0000313" key="2">
    <source>
        <dbReference type="EMBL" id="MCQ4166144.1"/>
    </source>
</evidence>
<dbReference type="Pfam" id="PF00248">
    <property type="entry name" value="Aldo_ket_red"/>
    <property type="match status" value="1"/>
</dbReference>
<dbReference type="RefSeq" id="WP_255915331.1">
    <property type="nucleotide sequence ID" value="NZ_JANFQO010000014.1"/>
</dbReference>
<dbReference type="InterPro" id="IPR020471">
    <property type="entry name" value="AKR"/>
</dbReference>
<dbReference type="EMBL" id="JANFQO010000014">
    <property type="protein sequence ID" value="MCQ4166144.1"/>
    <property type="molecule type" value="Genomic_DNA"/>
</dbReference>
<proteinExistence type="predicted"/>
<dbReference type="InterPro" id="IPR023210">
    <property type="entry name" value="NADP_OxRdtase_dom"/>
</dbReference>
<dbReference type="InterPro" id="IPR036812">
    <property type="entry name" value="NAD(P)_OxRdtase_dom_sf"/>
</dbReference>
<dbReference type="Gene3D" id="3.20.20.100">
    <property type="entry name" value="NADP-dependent oxidoreductase domain"/>
    <property type="match status" value="1"/>
</dbReference>
<evidence type="ECO:0000313" key="3">
    <source>
        <dbReference type="Proteomes" id="UP001165498"/>
    </source>
</evidence>
<dbReference type="PANTHER" id="PTHR43827:SF8">
    <property type="entry name" value="ALDO_KETO REDUCTASE FAMILY PROTEIN"/>
    <property type="match status" value="1"/>
</dbReference>
<name>A0ABT1QV27_9GAMM</name>